<evidence type="ECO:0000256" key="1">
    <source>
        <dbReference type="SAM" id="MobiDB-lite"/>
    </source>
</evidence>
<sequence>MGNVMDAEDGADDHRRPTILIIAENEQNNAGARQSQGEGNPLSRLPVYSFHGDKGVIQPLNAPARNAIAHTRPALIKYAVASAFRRQANKKGLYADTDCVVHWKPSAIPFHIEFEINASNNTCQHLASVRNIKVKDPDQYAKTLVPLAKIFFSKPPGSHLPHLPFTRPQIQSDNRSNRTAEDKRTSETIQHASLIKDQNISLTEIDIKTAEATAKMVNAGKILAGLLVYLTSRKPRIEDVVMSKEPPVTDNKAFQLTERPFPTAPQRPKPLVYADEIQGLGSVLKHKRVVSNPENGIDGVMFIEHSTLGENSVPEDTSALKKTLPAEPAAAITSSKGGKASSSKNNQGGKQIRNKRTRHEAICTVSAYPTQRPPRKKSAKKSITTEDSSERRRPRREECDLSQVPATRSLNLDNGETTPEQILIAKELSQKDRTSPESASKEHKEPRAHTAQEVLNLEQIAIDVIFSPGDIVCCEDLITTADKPIPFSLTTKSIDNNGSGVQGLLWAYAIDTKVDETLEEAGTWLWRRPKTYICTQPLLRMEKFGHSVLASVVISHERTENDEPIIENDGSAVHIVPHEQCWDDVRSHKSHPDFLVREKLVEYQASEAAGYEIWRHDRDLLECRKPDCDATISDYHHSAVVCLGCGPKSIVRYCSLQHQLEDIEGHWEECGTWEGLLQRVIDHTTAPSKFARMYPAIKQRHGSKNAALHRQMLYCALTYGHYTLFDSASNRSETLCWPKQDPKWPEMDRRVERLLNVAFLDSWNHYVLGYLYRLLRELLRSRGEWSKRTERSLKLQFEAEFSDYKVNTRWHNGEAPCQCEWSGKILPRYDHLSTCGYALVADDYGPVRRRKCIETTVEDYEERFWILRAWRQQHPTQNNWRFRAAGHGFRAMVPDEECYELGPGWTGWGGEMDNICADQEDHGEKRSMWSA</sequence>
<evidence type="ECO:0000313" key="3">
    <source>
        <dbReference type="Proteomes" id="UP000578531"/>
    </source>
</evidence>
<feature type="compositionally biased region" description="Polar residues" evidence="1">
    <location>
        <begin position="404"/>
        <end position="420"/>
    </location>
</feature>
<dbReference type="Proteomes" id="UP000578531">
    <property type="component" value="Unassembled WGS sequence"/>
</dbReference>
<feature type="compositionally biased region" description="Basic and acidic residues" evidence="1">
    <location>
        <begin position="428"/>
        <end position="449"/>
    </location>
</feature>
<protein>
    <submittedName>
        <fullName evidence="2">Uncharacterized protein</fullName>
    </submittedName>
</protein>
<dbReference type="EMBL" id="JACCJC010000003">
    <property type="protein sequence ID" value="KAF6240656.1"/>
    <property type="molecule type" value="Genomic_DNA"/>
</dbReference>
<gene>
    <name evidence="2" type="ORF">HO173_001328</name>
</gene>
<evidence type="ECO:0000313" key="2">
    <source>
        <dbReference type="EMBL" id="KAF6240656.1"/>
    </source>
</evidence>
<feature type="compositionally biased region" description="Basic and acidic residues" evidence="1">
    <location>
        <begin position="388"/>
        <end position="399"/>
    </location>
</feature>
<reference evidence="2 3" key="1">
    <citation type="journal article" date="2020" name="Genomics">
        <title>Complete, high-quality genomes from long-read metagenomic sequencing of two wolf lichen thalli reveals enigmatic genome architecture.</title>
        <authorList>
            <person name="McKenzie S.K."/>
            <person name="Walston R.F."/>
            <person name="Allen J.L."/>
        </authorList>
    </citation>
    <scope>NUCLEOTIDE SEQUENCE [LARGE SCALE GENOMIC DNA]</scope>
    <source>
        <strain evidence="2">WasteWater2</strain>
    </source>
</reference>
<proteinExistence type="predicted"/>
<feature type="region of interest" description="Disordered" evidence="1">
    <location>
        <begin position="328"/>
        <end position="449"/>
    </location>
</feature>
<feature type="compositionally biased region" description="Basic and acidic residues" evidence="1">
    <location>
        <begin position="175"/>
        <end position="186"/>
    </location>
</feature>
<accession>A0A8H6G5B7</accession>
<feature type="compositionally biased region" description="Low complexity" evidence="1">
    <location>
        <begin position="329"/>
        <end position="350"/>
    </location>
</feature>
<keyword evidence="3" id="KW-1185">Reference proteome</keyword>
<name>A0A8H6G5B7_9LECA</name>
<dbReference type="AlphaFoldDB" id="A0A8H6G5B7"/>
<dbReference type="RefSeq" id="XP_037169915.1">
    <property type="nucleotide sequence ID" value="XM_037303268.1"/>
</dbReference>
<feature type="region of interest" description="Disordered" evidence="1">
    <location>
        <begin position="162"/>
        <end position="188"/>
    </location>
</feature>
<organism evidence="2 3">
    <name type="scientific">Letharia columbiana</name>
    <dbReference type="NCBI Taxonomy" id="112416"/>
    <lineage>
        <taxon>Eukaryota</taxon>
        <taxon>Fungi</taxon>
        <taxon>Dikarya</taxon>
        <taxon>Ascomycota</taxon>
        <taxon>Pezizomycotina</taxon>
        <taxon>Lecanoromycetes</taxon>
        <taxon>OSLEUM clade</taxon>
        <taxon>Lecanoromycetidae</taxon>
        <taxon>Lecanorales</taxon>
        <taxon>Lecanorineae</taxon>
        <taxon>Parmeliaceae</taxon>
        <taxon>Letharia</taxon>
    </lineage>
</organism>
<dbReference type="OrthoDB" id="4757558at2759"/>
<comment type="caution">
    <text evidence="2">The sequence shown here is derived from an EMBL/GenBank/DDBJ whole genome shotgun (WGS) entry which is preliminary data.</text>
</comment>
<dbReference type="GeneID" id="59283002"/>